<dbReference type="PANTHER" id="PTHR41775">
    <property type="entry name" value="SECRETED PROTEIN-RELATED"/>
    <property type="match status" value="1"/>
</dbReference>
<sequence>MIHYCSIEPEYKQHCRRSNRECNFSQQHLTHQLITLLSVFCDYGLPTHLRRCGDEPLVWRARYAVGRHHPPLALAAADTNVAACKLDAGSGANSIRGFDLKGAVPAASGEVRGWMMFVDFPDAQAADAGYSAKGVYDSVVPPADPWFRTASNGRMSLNVSADVDRIYRMPKNSTAYHWDNMAATYGQMVFLEDALEAYMDANGIAAEDIKSKLPDLDVLYVVPSPNAPNFRISYAPQWPPQTRSRNGTDGNIVEGETVARRAVTFGTNVYRDQGLSDGGGLKGWKMLVHETSHTLGLPDYYPLELTRLEGEFVGGFSIMGAIGEVAPDMFAFDKWRLGWMDDSAMQCITEKGSSTHVLQPLAADSGVRAVMIPTSRTTALVAEARTPGASTPSPAPRACFFYTIDTEVVSGSGPVRVVDTLEQELHWCGGYSLNMAPLSFVELRSSSKTIKELGITVTLLEHDESADTWKIKVDYN</sequence>
<name>A0AAW0R4W9_9PEZI</name>
<accession>A0AAW0R4W9</accession>
<reference evidence="1 2" key="1">
    <citation type="submission" date="2023-01" db="EMBL/GenBank/DDBJ databases">
        <title>Analysis of 21 Apiospora genomes using comparative genomics revels a genus with tremendous synthesis potential of carbohydrate active enzymes and secondary metabolites.</title>
        <authorList>
            <person name="Sorensen T."/>
        </authorList>
    </citation>
    <scope>NUCLEOTIDE SEQUENCE [LARGE SCALE GENOMIC DNA]</scope>
    <source>
        <strain evidence="1 2">CBS 117206</strain>
    </source>
</reference>
<keyword evidence="1" id="KW-0378">Hydrolase</keyword>
<evidence type="ECO:0000313" key="1">
    <source>
        <dbReference type="EMBL" id="KAK8123974.1"/>
    </source>
</evidence>
<keyword evidence="2" id="KW-1185">Reference proteome</keyword>
<dbReference type="GO" id="GO:0008237">
    <property type="term" value="F:metallopeptidase activity"/>
    <property type="evidence" value="ECO:0007669"/>
    <property type="project" value="UniProtKB-KW"/>
</dbReference>
<proteinExistence type="predicted"/>
<gene>
    <name evidence="1" type="ORF">PG999_003892</name>
</gene>
<organism evidence="1 2">
    <name type="scientific">Apiospora kogelbergensis</name>
    <dbReference type="NCBI Taxonomy" id="1337665"/>
    <lineage>
        <taxon>Eukaryota</taxon>
        <taxon>Fungi</taxon>
        <taxon>Dikarya</taxon>
        <taxon>Ascomycota</taxon>
        <taxon>Pezizomycotina</taxon>
        <taxon>Sordariomycetes</taxon>
        <taxon>Xylariomycetidae</taxon>
        <taxon>Amphisphaeriales</taxon>
        <taxon>Apiosporaceae</taxon>
        <taxon>Apiospora</taxon>
    </lineage>
</organism>
<dbReference type="PANTHER" id="PTHR41775:SF1">
    <property type="entry name" value="PEPTIDASE M6-LIKE DOMAIN-CONTAINING PROTEIN"/>
    <property type="match status" value="1"/>
</dbReference>
<dbReference type="Proteomes" id="UP001392437">
    <property type="component" value="Unassembled WGS sequence"/>
</dbReference>
<dbReference type="AlphaFoldDB" id="A0AAW0R4W9"/>
<evidence type="ECO:0000313" key="2">
    <source>
        <dbReference type="Proteomes" id="UP001392437"/>
    </source>
</evidence>
<protein>
    <submittedName>
        <fullName evidence="1">M6 metalloprotease</fullName>
    </submittedName>
</protein>
<comment type="caution">
    <text evidence="1">The sequence shown here is derived from an EMBL/GenBank/DDBJ whole genome shotgun (WGS) entry which is preliminary data.</text>
</comment>
<dbReference type="EMBL" id="JAQQWP010000003">
    <property type="protein sequence ID" value="KAK8123974.1"/>
    <property type="molecule type" value="Genomic_DNA"/>
</dbReference>
<keyword evidence="1" id="KW-0645">Protease</keyword>
<keyword evidence="1" id="KW-0482">Metalloprotease</keyword>